<reference evidence="2" key="1">
    <citation type="journal article" date="2014" name="Int. J. Syst. Evol. Microbiol.">
        <title>Complete genome sequence of Corynebacterium casei LMG S-19264T (=DSM 44701T), isolated from a smear-ripened cheese.</title>
        <authorList>
            <consortium name="US DOE Joint Genome Institute (JGI-PGF)"/>
            <person name="Walter F."/>
            <person name="Albersmeier A."/>
            <person name="Kalinowski J."/>
            <person name="Ruckert C."/>
        </authorList>
    </citation>
    <scope>NUCLEOTIDE SEQUENCE</scope>
    <source>
        <strain evidence="2">CGMCC 1.15493</strain>
    </source>
</reference>
<evidence type="ECO:0000313" key="2">
    <source>
        <dbReference type="EMBL" id="GGD42467.1"/>
    </source>
</evidence>
<dbReference type="AlphaFoldDB" id="A0A917DJP9"/>
<dbReference type="Pfam" id="PF12728">
    <property type="entry name" value="HTH_17"/>
    <property type="match status" value="1"/>
</dbReference>
<dbReference type="InterPro" id="IPR009061">
    <property type="entry name" value="DNA-bd_dom_put_sf"/>
</dbReference>
<name>A0A917DJP9_9HYPH</name>
<evidence type="ECO:0000259" key="1">
    <source>
        <dbReference type="Pfam" id="PF12728"/>
    </source>
</evidence>
<feature type="domain" description="Helix-turn-helix" evidence="1">
    <location>
        <begin position="14"/>
        <end position="61"/>
    </location>
</feature>
<dbReference type="RefSeq" id="WP_188855305.1">
    <property type="nucleotide sequence ID" value="NZ_BMJJ01000020.1"/>
</dbReference>
<dbReference type="EMBL" id="BMJJ01000020">
    <property type="protein sequence ID" value="GGD42467.1"/>
    <property type="molecule type" value="Genomic_DNA"/>
</dbReference>
<evidence type="ECO:0000313" key="3">
    <source>
        <dbReference type="Proteomes" id="UP000613160"/>
    </source>
</evidence>
<protein>
    <recommendedName>
        <fullName evidence="1">Helix-turn-helix domain-containing protein</fullName>
    </recommendedName>
</protein>
<proteinExistence type="predicted"/>
<organism evidence="2 3">
    <name type="scientific">Aureimonas glaciei</name>
    <dbReference type="NCBI Taxonomy" id="1776957"/>
    <lineage>
        <taxon>Bacteria</taxon>
        <taxon>Pseudomonadati</taxon>
        <taxon>Pseudomonadota</taxon>
        <taxon>Alphaproteobacteria</taxon>
        <taxon>Hyphomicrobiales</taxon>
        <taxon>Aurantimonadaceae</taxon>
        <taxon>Aureimonas</taxon>
    </lineage>
</organism>
<sequence>MSDRRRDVELRGAKQIAHECGVSERTIRRWVASGNLSGAKKLGGKTSPLRMNRDALKRFREGE</sequence>
<dbReference type="Gene3D" id="1.10.1660.10">
    <property type="match status" value="1"/>
</dbReference>
<dbReference type="Proteomes" id="UP000613160">
    <property type="component" value="Unassembled WGS sequence"/>
</dbReference>
<keyword evidence="3" id="KW-1185">Reference proteome</keyword>
<gene>
    <name evidence="2" type="ORF">GCM10011335_51470</name>
</gene>
<comment type="caution">
    <text evidence="2">The sequence shown here is derived from an EMBL/GenBank/DDBJ whole genome shotgun (WGS) entry which is preliminary data.</text>
</comment>
<dbReference type="InterPro" id="IPR041657">
    <property type="entry name" value="HTH_17"/>
</dbReference>
<dbReference type="SUPFAM" id="SSF46955">
    <property type="entry name" value="Putative DNA-binding domain"/>
    <property type="match status" value="1"/>
</dbReference>
<accession>A0A917DJP9</accession>
<reference evidence="2" key="2">
    <citation type="submission" date="2020-09" db="EMBL/GenBank/DDBJ databases">
        <authorList>
            <person name="Sun Q."/>
            <person name="Zhou Y."/>
        </authorList>
    </citation>
    <scope>NUCLEOTIDE SEQUENCE</scope>
    <source>
        <strain evidence="2">CGMCC 1.15493</strain>
    </source>
</reference>